<dbReference type="EMBL" id="CP021108">
    <property type="protein sequence ID" value="ARP84044.1"/>
    <property type="molecule type" value="Genomic_DNA"/>
</dbReference>
<gene>
    <name evidence="2" type="ORF">CAL12_26660</name>
</gene>
<dbReference type="InterPro" id="IPR036890">
    <property type="entry name" value="HATPase_C_sf"/>
</dbReference>
<dbReference type="SUPFAM" id="SSF81606">
    <property type="entry name" value="PP2C-like"/>
    <property type="match status" value="1"/>
</dbReference>
<organism evidence="2 3">
    <name type="scientific">Bordetella genomosp. 8</name>
    <dbReference type="NCBI Taxonomy" id="1416806"/>
    <lineage>
        <taxon>Bacteria</taxon>
        <taxon>Pseudomonadati</taxon>
        <taxon>Pseudomonadota</taxon>
        <taxon>Betaproteobacteria</taxon>
        <taxon>Burkholderiales</taxon>
        <taxon>Alcaligenaceae</taxon>
        <taxon>Bordetella</taxon>
    </lineage>
</organism>
<dbReference type="SUPFAM" id="SSF55874">
    <property type="entry name" value="ATPase domain of HSP90 chaperone/DNA topoisomerase II/histidine kinase"/>
    <property type="match status" value="1"/>
</dbReference>
<dbReference type="STRING" id="1416806.CAL12_26660"/>
<dbReference type="Gene3D" id="3.30.565.10">
    <property type="entry name" value="Histidine kinase-like ATPase, C-terminal domain"/>
    <property type="match status" value="1"/>
</dbReference>
<dbReference type="InterPro" id="IPR003594">
    <property type="entry name" value="HATPase_dom"/>
</dbReference>
<evidence type="ECO:0000259" key="1">
    <source>
        <dbReference type="SMART" id="SM00331"/>
    </source>
</evidence>
<dbReference type="InterPro" id="IPR036457">
    <property type="entry name" value="PPM-type-like_dom_sf"/>
</dbReference>
<dbReference type="InterPro" id="IPR001932">
    <property type="entry name" value="PPM-type_phosphatase-like_dom"/>
</dbReference>
<dbReference type="RefSeq" id="WP_086067366.1">
    <property type="nucleotide sequence ID" value="NZ_CP021108.1"/>
</dbReference>
<keyword evidence="3" id="KW-1185">Reference proteome</keyword>
<dbReference type="OrthoDB" id="479131at2"/>
<dbReference type="AlphaFoldDB" id="A0A1W6YSU2"/>
<dbReference type="Pfam" id="PF13581">
    <property type="entry name" value="HATPase_c_2"/>
    <property type="match status" value="1"/>
</dbReference>
<reference evidence="2 3" key="1">
    <citation type="submission" date="2017-05" db="EMBL/GenBank/DDBJ databases">
        <title>Complete and WGS of Bordetella genogroups.</title>
        <authorList>
            <person name="Spilker T."/>
            <person name="LiPuma J."/>
        </authorList>
    </citation>
    <scope>NUCLEOTIDE SEQUENCE [LARGE SCALE GENOMIC DNA]</scope>
    <source>
        <strain evidence="2 3">AU19157</strain>
    </source>
</reference>
<dbReference type="PANTHER" id="PTHR35801">
    <property type="entry name" value="PHOSPHOSERINE PHOSPHATASE RSBX"/>
    <property type="match status" value="1"/>
</dbReference>
<evidence type="ECO:0000313" key="3">
    <source>
        <dbReference type="Proteomes" id="UP000194151"/>
    </source>
</evidence>
<evidence type="ECO:0000313" key="2">
    <source>
        <dbReference type="EMBL" id="ARP84044.1"/>
    </source>
</evidence>
<accession>A0A1W6YSU2</accession>
<dbReference type="Proteomes" id="UP000194151">
    <property type="component" value="Chromosome"/>
</dbReference>
<dbReference type="PANTHER" id="PTHR35801:SF1">
    <property type="entry name" value="PHOSPHOSERINE PHOSPHATASE RSBX"/>
    <property type="match status" value="1"/>
</dbReference>
<proteinExistence type="predicted"/>
<sequence length="339" mass="35615">METPISVTEQSQVAEARRQAVAIAKHNGLSETLQNRAALVITELATNLVKYGRGGEVIVRPCPTPGEAGLEILALDKGPGIASLEQSMSDGYSTGSSLGVGMGTITRLSSHVDIYTSQGAGTGILARLIEETPLDAAAPPVRRRPIDVSGLTTAKAGQESCGDAWSARWVDGAFWVVAVDGLGHGPQAAYAATQAVGVFHQADGAATPYDVVRAAHKELKHTRGVVMAIAVVRPMLGTMEFAGIGNISAVLVQDHEQRRLPSMDGTVGYSVRAIREQSYTWTPSSVLVLASDGLSSRWNLAQQASLLARHPSLIAGVMHRDYARSTDDATVVVAKGCPS</sequence>
<dbReference type="Pfam" id="PF07228">
    <property type="entry name" value="SpoIIE"/>
    <property type="match status" value="1"/>
</dbReference>
<protein>
    <recommendedName>
        <fullName evidence="1">PPM-type phosphatase domain-containing protein</fullName>
    </recommendedName>
</protein>
<dbReference type="CDD" id="cd16934">
    <property type="entry name" value="HATPase_RsbT-like"/>
    <property type="match status" value="1"/>
</dbReference>
<feature type="domain" description="PPM-type phosphatase" evidence="1">
    <location>
        <begin position="143"/>
        <end position="336"/>
    </location>
</feature>
<name>A0A1W6YSU2_9BORD</name>
<dbReference type="SMART" id="SM00331">
    <property type="entry name" value="PP2C_SIG"/>
    <property type="match status" value="1"/>
</dbReference>
<dbReference type="InterPro" id="IPR039248">
    <property type="entry name" value="Ptase_RsbX"/>
</dbReference>
<dbReference type="KEGG" id="bgv:CAL12_26660"/>
<dbReference type="Gene3D" id="3.60.40.10">
    <property type="entry name" value="PPM-type phosphatase domain"/>
    <property type="match status" value="1"/>
</dbReference>